<dbReference type="Gene3D" id="2.60.40.10">
    <property type="entry name" value="Immunoglobulins"/>
    <property type="match status" value="1"/>
</dbReference>
<reference evidence="1" key="1">
    <citation type="submission" date="2019-10" db="EMBL/GenBank/DDBJ databases">
        <title>Bird 10,000 Genomes (B10K) Project - Family phase.</title>
        <authorList>
            <person name="Zhang G."/>
        </authorList>
    </citation>
    <scope>NUCLEOTIDE SEQUENCE</scope>
    <source>
        <strain evidence="1">B10K-DU-002-69</strain>
        <tissue evidence="1">Muscle</tissue>
    </source>
</reference>
<comment type="caution">
    <text evidence="1">The sequence shown here is derived from an EMBL/GenBank/DDBJ whole genome shotgun (WGS) entry which is preliminary data.</text>
</comment>
<name>A0A851DQD4_TODME</name>
<dbReference type="Proteomes" id="UP000660247">
    <property type="component" value="Unassembled WGS sequence"/>
</dbReference>
<dbReference type="PANTHER" id="PTHR23053:SF0">
    <property type="entry name" value="HYDROCEPHALUS-INDUCING PROTEIN HOMOLOG"/>
    <property type="match status" value="1"/>
</dbReference>
<dbReference type="AlphaFoldDB" id="A0A851DQD4"/>
<sequence>VTVSAKAVYSKYSIYPASLINFGAVINGTKKTCPLLLENKGFLDFKYVIYKVDKDAHILQRKRGAQGGAVKHQPLLGLFLQTRISLGMFTVYPGFGTIPAGGRQMVTVDCHAEHLGTCKEQLSIDISDR</sequence>
<gene>
    <name evidence="1" type="primary">Hydin</name>
    <name evidence="1" type="ORF">TODMEX_R10901</name>
</gene>
<dbReference type="GO" id="GO:0005930">
    <property type="term" value="C:axoneme"/>
    <property type="evidence" value="ECO:0007669"/>
    <property type="project" value="TreeGrafter"/>
</dbReference>
<protein>
    <submittedName>
        <fullName evidence="1">HYDIN protein</fullName>
    </submittedName>
</protein>
<feature type="non-terminal residue" evidence="1">
    <location>
        <position position="129"/>
    </location>
</feature>
<dbReference type="OrthoDB" id="442692at2759"/>
<dbReference type="GO" id="GO:1904158">
    <property type="term" value="P:axonemal central apparatus assembly"/>
    <property type="evidence" value="ECO:0007669"/>
    <property type="project" value="TreeGrafter"/>
</dbReference>
<dbReference type="EMBL" id="WEIS01087075">
    <property type="protein sequence ID" value="NWI70076.1"/>
    <property type="molecule type" value="Genomic_DNA"/>
</dbReference>
<keyword evidence="2" id="KW-1185">Reference proteome</keyword>
<dbReference type="InterPro" id="IPR013783">
    <property type="entry name" value="Ig-like_fold"/>
</dbReference>
<proteinExistence type="predicted"/>
<dbReference type="InterPro" id="IPR033305">
    <property type="entry name" value="Hydin-like"/>
</dbReference>
<dbReference type="GO" id="GO:0003341">
    <property type="term" value="P:cilium movement"/>
    <property type="evidence" value="ECO:0007669"/>
    <property type="project" value="TreeGrafter"/>
</dbReference>
<dbReference type="PANTHER" id="PTHR23053">
    <property type="entry name" value="DLEC1 DELETED IN LUNG AND ESOPHAGEAL CANCER 1"/>
    <property type="match status" value="1"/>
</dbReference>
<feature type="non-terminal residue" evidence="1">
    <location>
        <position position="1"/>
    </location>
</feature>
<evidence type="ECO:0000313" key="2">
    <source>
        <dbReference type="Proteomes" id="UP000660247"/>
    </source>
</evidence>
<accession>A0A851DQD4</accession>
<organism evidence="1 2">
    <name type="scientific">Todus mexicanus</name>
    <name type="common">Puerto Rican tody</name>
    <dbReference type="NCBI Taxonomy" id="135184"/>
    <lineage>
        <taxon>Eukaryota</taxon>
        <taxon>Metazoa</taxon>
        <taxon>Chordata</taxon>
        <taxon>Craniata</taxon>
        <taxon>Vertebrata</taxon>
        <taxon>Euteleostomi</taxon>
        <taxon>Archelosauria</taxon>
        <taxon>Archosauria</taxon>
        <taxon>Dinosauria</taxon>
        <taxon>Saurischia</taxon>
        <taxon>Theropoda</taxon>
        <taxon>Coelurosauria</taxon>
        <taxon>Aves</taxon>
        <taxon>Neognathae</taxon>
        <taxon>Neoaves</taxon>
        <taxon>Telluraves</taxon>
        <taxon>Coraciimorphae</taxon>
        <taxon>Coraciiformes</taxon>
        <taxon>Todidae</taxon>
        <taxon>Todus</taxon>
    </lineage>
</organism>
<evidence type="ECO:0000313" key="1">
    <source>
        <dbReference type="EMBL" id="NWI70076.1"/>
    </source>
</evidence>